<keyword evidence="3" id="KW-1003">Cell membrane</keyword>
<keyword evidence="4" id="KW-0997">Cell inner membrane</keyword>
<gene>
    <name evidence="14" type="ORF">AB870_23570</name>
</gene>
<dbReference type="PANTHER" id="PTHR38674:SF1">
    <property type="entry name" value="ALKANE 1-MONOOXYGENASE 1"/>
    <property type="match status" value="1"/>
</dbReference>
<sequence length="298" mass="32396">MVVVAIPLFDALIGRTERVGGAPLAEVSAGIPVMFICMWGMTLLVAVARASTAHLANWAGLALGTGALSAFAMAHAHEAMHRHSRVSRAFADVTFVLAGYPHYQMAHHLHHAHVGDARFGSTAPAGVSVWRHVVPSFLTALRSATAAEEQRVSHALQNRVITRSIVWGAALVAFSLYGGWKSGALFATQGVVSAFVVEVIGYIQHYGLSTEVSAEHVAWEVDYWLSNRLLVNNGLHEHHHLKATTPYNQLRARGASLPGGYLHMFCLALIPPMWFAMMGPKLATKRPLVQKYLVDKTK</sequence>
<keyword evidence="7 12" id="KW-1133">Transmembrane helix</keyword>
<dbReference type="Pfam" id="PF00487">
    <property type="entry name" value="FA_desaturase"/>
    <property type="match status" value="1"/>
</dbReference>
<dbReference type="InterPro" id="IPR033885">
    <property type="entry name" value="AlkB/XylM"/>
</dbReference>
<evidence type="ECO:0000256" key="9">
    <source>
        <dbReference type="ARBA" id="ARBA00023004"/>
    </source>
</evidence>
<accession>A0A0H3X2I4</accession>
<evidence type="ECO:0000256" key="4">
    <source>
        <dbReference type="ARBA" id="ARBA00022519"/>
    </source>
</evidence>
<evidence type="ECO:0000313" key="15">
    <source>
        <dbReference type="Proteomes" id="UP000035651"/>
    </source>
</evidence>
<evidence type="ECO:0000256" key="7">
    <source>
        <dbReference type="ARBA" id="ARBA00022989"/>
    </source>
</evidence>
<dbReference type="InterPro" id="IPR005804">
    <property type="entry name" value="FA_desaturase_dom"/>
</dbReference>
<keyword evidence="11 12" id="KW-0472">Membrane</keyword>
<name>A0A0H3X2I4_9BURK</name>
<dbReference type="GO" id="GO:0006629">
    <property type="term" value="P:lipid metabolic process"/>
    <property type="evidence" value="ECO:0007669"/>
    <property type="project" value="InterPro"/>
</dbReference>
<evidence type="ECO:0000256" key="12">
    <source>
        <dbReference type="SAM" id="Phobius"/>
    </source>
</evidence>
<evidence type="ECO:0000256" key="2">
    <source>
        <dbReference type="ARBA" id="ARBA00010823"/>
    </source>
</evidence>
<dbReference type="PANTHER" id="PTHR38674">
    <property type="entry name" value="ALKANE 1-MONOOXYGENASE 1"/>
    <property type="match status" value="1"/>
</dbReference>
<feature type="transmembrane region" description="Helical" evidence="12">
    <location>
        <begin position="55"/>
        <end position="76"/>
    </location>
</feature>
<dbReference type="EMBL" id="CP011808">
    <property type="protein sequence ID" value="AKM33213.1"/>
    <property type="molecule type" value="Genomic_DNA"/>
</dbReference>
<protein>
    <recommendedName>
        <fullName evidence="13">Fatty acid desaturase domain-containing protein</fullName>
    </recommendedName>
</protein>
<evidence type="ECO:0000256" key="6">
    <source>
        <dbReference type="ARBA" id="ARBA00022723"/>
    </source>
</evidence>
<evidence type="ECO:0000256" key="11">
    <source>
        <dbReference type="ARBA" id="ARBA00023136"/>
    </source>
</evidence>
<keyword evidence="9" id="KW-0408">Iron</keyword>
<dbReference type="PATRIC" id="fig|656179.3.peg.5041"/>
<evidence type="ECO:0000256" key="3">
    <source>
        <dbReference type="ARBA" id="ARBA00022475"/>
    </source>
</evidence>
<proteinExistence type="inferred from homology"/>
<keyword evidence="10" id="KW-0503">Monooxygenase</keyword>
<dbReference type="GO" id="GO:0046872">
    <property type="term" value="F:metal ion binding"/>
    <property type="evidence" value="ECO:0007669"/>
    <property type="project" value="UniProtKB-KW"/>
</dbReference>
<organism evidence="14 15">
    <name type="scientific">Pandoraea faecigallinarum</name>
    <dbReference type="NCBI Taxonomy" id="656179"/>
    <lineage>
        <taxon>Bacteria</taxon>
        <taxon>Pseudomonadati</taxon>
        <taxon>Pseudomonadota</taxon>
        <taxon>Betaproteobacteria</taxon>
        <taxon>Burkholderiales</taxon>
        <taxon>Burkholderiaceae</taxon>
        <taxon>Pandoraea</taxon>
    </lineage>
</organism>
<keyword evidence="15" id="KW-1185">Reference proteome</keyword>
<evidence type="ECO:0000256" key="5">
    <source>
        <dbReference type="ARBA" id="ARBA00022692"/>
    </source>
</evidence>
<keyword evidence="8" id="KW-0560">Oxidoreductase</keyword>
<comment type="subcellular location">
    <subcellularLocation>
        <location evidence="1">Cell inner membrane</location>
        <topology evidence="1">Multi-pass membrane protein</topology>
    </subcellularLocation>
</comment>
<keyword evidence="6" id="KW-0479">Metal-binding</keyword>
<feature type="transmembrane region" description="Helical" evidence="12">
    <location>
        <begin position="29"/>
        <end position="48"/>
    </location>
</feature>
<comment type="similarity">
    <text evidence="2">Belongs to the fatty acid desaturase type 1 family. AlkB subfamily.</text>
</comment>
<dbReference type="AlphaFoldDB" id="A0A0H3X2I4"/>
<evidence type="ECO:0000313" key="14">
    <source>
        <dbReference type="EMBL" id="AKM33213.1"/>
    </source>
</evidence>
<dbReference type="GO" id="GO:0005886">
    <property type="term" value="C:plasma membrane"/>
    <property type="evidence" value="ECO:0007669"/>
    <property type="project" value="UniProtKB-SubCell"/>
</dbReference>
<dbReference type="KEGG" id="pfg:AB870_23570"/>
<evidence type="ECO:0000259" key="13">
    <source>
        <dbReference type="Pfam" id="PF00487"/>
    </source>
</evidence>
<feature type="domain" description="Fatty acid desaturase" evidence="13">
    <location>
        <begin position="56"/>
        <end position="252"/>
    </location>
</feature>
<reference evidence="14" key="1">
    <citation type="submission" date="2016-06" db="EMBL/GenBank/DDBJ databases">
        <title>Complete Genome Sequence of Pandoraea faecigallinarum DSM-23572.</title>
        <authorList>
            <person name="Yong D."/>
            <person name="Ee R."/>
            <person name="Lim Y.-L."/>
            <person name="Yin W.-F."/>
            <person name="Chan K.-G."/>
        </authorList>
    </citation>
    <scope>NUCLEOTIDE SEQUENCE</scope>
    <source>
        <strain evidence="14">DSM 23572</strain>
        <plasmid evidence="14">pPF72-1</plasmid>
    </source>
</reference>
<evidence type="ECO:0000256" key="8">
    <source>
        <dbReference type="ARBA" id="ARBA00023002"/>
    </source>
</evidence>
<geneLocation type="plasmid" evidence="14 15">
    <name>pPF72-1</name>
</geneLocation>
<dbReference type="Proteomes" id="UP000035651">
    <property type="component" value="Plasmid pPF72-1"/>
</dbReference>
<evidence type="ECO:0000256" key="1">
    <source>
        <dbReference type="ARBA" id="ARBA00004429"/>
    </source>
</evidence>
<keyword evidence="14" id="KW-0614">Plasmid</keyword>
<keyword evidence="5 12" id="KW-0812">Transmembrane</keyword>
<evidence type="ECO:0000256" key="10">
    <source>
        <dbReference type="ARBA" id="ARBA00023033"/>
    </source>
</evidence>
<dbReference type="GO" id="GO:0004497">
    <property type="term" value="F:monooxygenase activity"/>
    <property type="evidence" value="ECO:0007669"/>
    <property type="project" value="UniProtKB-KW"/>
</dbReference>